<feature type="transmembrane region" description="Helical" evidence="8">
    <location>
        <begin position="150"/>
        <end position="172"/>
    </location>
</feature>
<reference evidence="10 11" key="1">
    <citation type="submission" date="2019-08" db="EMBL/GenBank/DDBJ databases">
        <title>In-depth cultivation of the pig gut microbiome towards novel bacterial diversity and tailored functional studies.</title>
        <authorList>
            <person name="Wylensek D."/>
            <person name="Hitch T.C.A."/>
            <person name="Clavel T."/>
        </authorList>
    </citation>
    <scope>NUCLEOTIDE SEQUENCE [LARGE SCALE GENOMIC DNA]</scope>
    <source>
        <strain evidence="10 11">BL-389-WT-3D</strain>
    </source>
</reference>
<evidence type="ECO:0000256" key="7">
    <source>
        <dbReference type="ARBA" id="ARBA00023136"/>
    </source>
</evidence>
<name>A0A844FCQ5_CLOSV</name>
<proteinExistence type="inferred from homology"/>
<evidence type="ECO:0000256" key="1">
    <source>
        <dbReference type="ARBA" id="ARBA00004651"/>
    </source>
</evidence>
<accession>A0A844FCQ5</accession>
<dbReference type="RefSeq" id="WP_044942197.1">
    <property type="nucleotide sequence ID" value="NZ_AP024846.1"/>
</dbReference>
<feature type="transmembrane region" description="Helical" evidence="8">
    <location>
        <begin position="100"/>
        <end position="120"/>
    </location>
</feature>
<feature type="transmembrane region" description="Helical" evidence="8">
    <location>
        <begin position="251"/>
        <end position="271"/>
    </location>
</feature>
<keyword evidence="6 8" id="KW-1133">Transmembrane helix</keyword>
<feature type="transmembrane region" description="Helical" evidence="8">
    <location>
        <begin position="193"/>
        <end position="215"/>
    </location>
</feature>
<comment type="similarity">
    <text evidence="2">Belongs to the binding-protein-dependent transport system permease family. CysTW subfamily.</text>
</comment>
<dbReference type="GO" id="GO:0005886">
    <property type="term" value="C:plasma membrane"/>
    <property type="evidence" value="ECO:0007669"/>
    <property type="project" value="UniProtKB-SubCell"/>
</dbReference>
<evidence type="ECO:0000256" key="3">
    <source>
        <dbReference type="ARBA" id="ARBA00022448"/>
    </source>
</evidence>
<dbReference type="CDD" id="cd06261">
    <property type="entry name" value="TM_PBP2"/>
    <property type="match status" value="1"/>
</dbReference>
<organism evidence="10 11">
    <name type="scientific">Clostridium scindens (strain JCM 10418 / VPI 12708)</name>
    <dbReference type="NCBI Taxonomy" id="29347"/>
    <lineage>
        <taxon>Bacteria</taxon>
        <taxon>Bacillati</taxon>
        <taxon>Bacillota</taxon>
        <taxon>Clostridia</taxon>
        <taxon>Lachnospirales</taxon>
        <taxon>Lachnospiraceae</taxon>
    </lineage>
</organism>
<evidence type="ECO:0000256" key="5">
    <source>
        <dbReference type="ARBA" id="ARBA00022692"/>
    </source>
</evidence>
<comment type="subcellular location">
    <subcellularLocation>
        <location evidence="1 8">Cell membrane</location>
        <topology evidence="1 8">Multi-pass membrane protein</topology>
    </subcellularLocation>
</comment>
<evidence type="ECO:0000256" key="8">
    <source>
        <dbReference type="RuleBase" id="RU363032"/>
    </source>
</evidence>
<evidence type="ECO:0000313" key="10">
    <source>
        <dbReference type="EMBL" id="MSS41451.1"/>
    </source>
</evidence>
<dbReference type="SUPFAM" id="SSF161098">
    <property type="entry name" value="MetI-like"/>
    <property type="match status" value="1"/>
</dbReference>
<dbReference type="InterPro" id="IPR000515">
    <property type="entry name" value="MetI-like"/>
</dbReference>
<protein>
    <submittedName>
        <fullName evidence="10">ABC transporter permease</fullName>
    </submittedName>
</protein>
<keyword evidence="4" id="KW-1003">Cell membrane</keyword>
<dbReference type="AlphaFoldDB" id="A0A844FCQ5"/>
<evidence type="ECO:0000256" key="6">
    <source>
        <dbReference type="ARBA" id="ARBA00022989"/>
    </source>
</evidence>
<feature type="transmembrane region" description="Helical" evidence="8">
    <location>
        <begin position="65"/>
        <end position="88"/>
    </location>
</feature>
<keyword evidence="5 8" id="KW-0812">Transmembrane</keyword>
<dbReference type="GO" id="GO:0055085">
    <property type="term" value="P:transmembrane transport"/>
    <property type="evidence" value="ECO:0007669"/>
    <property type="project" value="InterPro"/>
</dbReference>
<evidence type="ECO:0000256" key="2">
    <source>
        <dbReference type="ARBA" id="ARBA00007069"/>
    </source>
</evidence>
<feature type="domain" description="ABC transmembrane type-1" evidence="9">
    <location>
        <begin position="66"/>
        <end position="270"/>
    </location>
</feature>
<keyword evidence="3 8" id="KW-0813">Transport</keyword>
<sequence>MRRRLQLRNKTRKFKRLLAGPYLFWSVSFIIIPLLMIFYYGLTDKDGAFTLLNIAKITTPENLKALGLALLLSFVSTVICLLLAYPLAMILSNLGVNQSSFIVLIFILPMWMNFLLRTLAWQNLLEKNGVINVILDFLNLPALEIINTPYAIVLGMVYNFLPFMVLPIYNVLAKIDKDVIAAARDLGANNVQTFLRIILPLSVPGIISGITMVFVPALTTFVISDLLGGSKILLIGNVIEQEFKQGSNWHVGSGLSLVLMIFIIISMALIAKYDKDGEGTAF</sequence>
<evidence type="ECO:0000313" key="11">
    <source>
        <dbReference type="Proteomes" id="UP000462363"/>
    </source>
</evidence>
<dbReference type="PANTHER" id="PTHR42929">
    <property type="entry name" value="INNER MEMBRANE ABC TRANSPORTER PERMEASE PROTEIN YDCU-RELATED-RELATED"/>
    <property type="match status" value="1"/>
</dbReference>
<evidence type="ECO:0000256" key="4">
    <source>
        <dbReference type="ARBA" id="ARBA00022475"/>
    </source>
</evidence>
<feature type="transmembrane region" description="Helical" evidence="8">
    <location>
        <begin position="21"/>
        <end position="42"/>
    </location>
</feature>
<dbReference type="PROSITE" id="PS50928">
    <property type="entry name" value="ABC_TM1"/>
    <property type="match status" value="1"/>
</dbReference>
<evidence type="ECO:0000259" key="9">
    <source>
        <dbReference type="PROSITE" id="PS50928"/>
    </source>
</evidence>
<dbReference type="PANTHER" id="PTHR42929:SF1">
    <property type="entry name" value="INNER MEMBRANE ABC TRANSPORTER PERMEASE PROTEIN YDCU-RELATED"/>
    <property type="match status" value="1"/>
</dbReference>
<dbReference type="EMBL" id="VUMB01000036">
    <property type="protein sequence ID" value="MSS41451.1"/>
    <property type="molecule type" value="Genomic_DNA"/>
</dbReference>
<keyword evidence="7 8" id="KW-0472">Membrane</keyword>
<dbReference type="InterPro" id="IPR035906">
    <property type="entry name" value="MetI-like_sf"/>
</dbReference>
<gene>
    <name evidence="10" type="ORF">FYJ37_14175</name>
</gene>
<dbReference type="Gene3D" id="1.10.3720.10">
    <property type="entry name" value="MetI-like"/>
    <property type="match status" value="1"/>
</dbReference>
<comment type="caution">
    <text evidence="10">The sequence shown here is derived from an EMBL/GenBank/DDBJ whole genome shotgun (WGS) entry which is preliminary data.</text>
</comment>
<dbReference type="Proteomes" id="UP000462363">
    <property type="component" value="Unassembled WGS sequence"/>
</dbReference>
<dbReference type="Pfam" id="PF00528">
    <property type="entry name" value="BPD_transp_1"/>
    <property type="match status" value="1"/>
</dbReference>